<proteinExistence type="predicted"/>
<dbReference type="InterPro" id="IPR036388">
    <property type="entry name" value="WH-like_DNA-bd_sf"/>
</dbReference>
<evidence type="ECO:0000256" key="2">
    <source>
        <dbReference type="ARBA" id="ARBA00023125"/>
    </source>
</evidence>
<reference evidence="5 6" key="1">
    <citation type="submission" date="2024-09" db="EMBL/GenBank/DDBJ databases">
        <title>Floridaenema gen nov. (Aerosakkonemataceae, Aerosakkonematales ord. nov., Cyanobacteria) from benthic tropical and subtropical fresh waters, with the description of four new species.</title>
        <authorList>
            <person name="Moretto J.A."/>
            <person name="Berthold D.E."/>
            <person name="Lefler F.W."/>
            <person name="Huang I.-S."/>
            <person name="Laughinghouse H. IV."/>
        </authorList>
    </citation>
    <scope>NUCLEOTIDE SEQUENCE [LARGE SCALE GENOMIC DNA]</scope>
    <source>
        <strain evidence="5 6">BLCC-F50</strain>
    </source>
</reference>
<dbReference type="PROSITE" id="PS50995">
    <property type="entry name" value="HTH_MARR_2"/>
    <property type="match status" value="1"/>
</dbReference>
<dbReference type="SMART" id="SM00347">
    <property type="entry name" value="HTH_MARR"/>
    <property type="match status" value="1"/>
</dbReference>
<dbReference type="SUPFAM" id="SSF46785">
    <property type="entry name" value="Winged helix' DNA-binding domain"/>
    <property type="match status" value="1"/>
</dbReference>
<keyword evidence="6" id="KW-1185">Reference proteome</keyword>
<sequence>MSRYNQPMKHDRIDEILAQWQQQSPQLDVSALAIVGRVLRIARLLEKHRETVLADFGLNVWSFDVLATLRRQGPPYQLKPTELYSLLMLSSGAMTNRIDRLEQDGVVQRIRDPNDRRSVSVQLTSKGIELTDSVMPVLFAKENQFLAQFSNTETETLIELLRRFLKSLNEVEK</sequence>
<dbReference type="PANTHER" id="PTHR42756">
    <property type="entry name" value="TRANSCRIPTIONAL REGULATOR, MARR"/>
    <property type="match status" value="1"/>
</dbReference>
<dbReference type="PRINTS" id="PR00598">
    <property type="entry name" value="HTHMARR"/>
</dbReference>
<dbReference type="Gene3D" id="1.10.10.10">
    <property type="entry name" value="Winged helix-like DNA-binding domain superfamily/Winged helix DNA-binding domain"/>
    <property type="match status" value="1"/>
</dbReference>
<name>A0ABV4XYC0_9CYAN</name>
<gene>
    <name evidence="5" type="ORF">ACE1CI_27835</name>
</gene>
<keyword evidence="3" id="KW-0804">Transcription</keyword>
<organism evidence="5 6">
    <name type="scientific">Floridaenema flaviceps BLCC-F50</name>
    <dbReference type="NCBI Taxonomy" id="3153642"/>
    <lineage>
        <taxon>Bacteria</taxon>
        <taxon>Bacillati</taxon>
        <taxon>Cyanobacteriota</taxon>
        <taxon>Cyanophyceae</taxon>
        <taxon>Oscillatoriophycideae</taxon>
        <taxon>Aerosakkonematales</taxon>
        <taxon>Aerosakkonemataceae</taxon>
        <taxon>Floridanema</taxon>
        <taxon>Floridanema flaviceps</taxon>
    </lineage>
</organism>
<keyword evidence="1" id="KW-0805">Transcription regulation</keyword>
<evidence type="ECO:0000256" key="1">
    <source>
        <dbReference type="ARBA" id="ARBA00023015"/>
    </source>
</evidence>
<dbReference type="InterPro" id="IPR036390">
    <property type="entry name" value="WH_DNA-bd_sf"/>
</dbReference>
<keyword evidence="2" id="KW-0238">DNA-binding</keyword>
<dbReference type="Proteomes" id="UP001576784">
    <property type="component" value="Unassembled WGS sequence"/>
</dbReference>
<protein>
    <submittedName>
        <fullName evidence="5">MarR family winged helix-turn-helix transcriptional regulator</fullName>
    </submittedName>
</protein>
<dbReference type="PANTHER" id="PTHR42756:SF1">
    <property type="entry name" value="TRANSCRIPTIONAL REPRESSOR OF EMRAB OPERON"/>
    <property type="match status" value="1"/>
</dbReference>
<dbReference type="EMBL" id="JBHFNR010000213">
    <property type="protein sequence ID" value="MFB2896740.1"/>
    <property type="molecule type" value="Genomic_DNA"/>
</dbReference>
<evidence type="ECO:0000259" key="4">
    <source>
        <dbReference type="PROSITE" id="PS50995"/>
    </source>
</evidence>
<accession>A0ABV4XYC0</accession>
<evidence type="ECO:0000313" key="5">
    <source>
        <dbReference type="EMBL" id="MFB2896740.1"/>
    </source>
</evidence>
<dbReference type="Pfam" id="PF01047">
    <property type="entry name" value="MarR"/>
    <property type="match status" value="1"/>
</dbReference>
<evidence type="ECO:0000256" key="3">
    <source>
        <dbReference type="ARBA" id="ARBA00023163"/>
    </source>
</evidence>
<feature type="domain" description="HTH marR-type" evidence="4">
    <location>
        <begin position="31"/>
        <end position="166"/>
    </location>
</feature>
<evidence type="ECO:0000313" key="6">
    <source>
        <dbReference type="Proteomes" id="UP001576784"/>
    </source>
</evidence>
<comment type="caution">
    <text evidence="5">The sequence shown here is derived from an EMBL/GenBank/DDBJ whole genome shotgun (WGS) entry which is preliminary data.</text>
</comment>
<dbReference type="InterPro" id="IPR000835">
    <property type="entry name" value="HTH_MarR-typ"/>
</dbReference>